<sequence length="149" mass="17396">MYYQSDGKIEDMKAEDIAYFSKEFILEFASTKIDHIWDKLPIALRMGNDIMGYRRCLKHYNYVSSDYDIFDGPYPHIKNCNARLTGSIVLARANFKRTSSLMMPNLIGYGPFNAPPPRRLQSFFSRQAQKLFTNRILFKTIKEDTCDNI</sequence>
<reference evidence="1" key="2">
    <citation type="submission" date="2023-03" db="EMBL/GenBank/DDBJ databases">
        <authorList>
            <person name="Inwood S.N."/>
            <person name="Skelly J.G."/>
            <person name="Guhlin J."/>
            <person name="Harrop T.W.R."/>
            <person name="Goldson S.G."/>
            <person name="Dearden P.K."/>
        </authorList>
    </citation>
    <scope>NUCLEOTIDE SEQUENCE</scope>
    <source>
        <strain evidence="1">Irish</strain>
        <tissue evidence="1">Whole body</tissue>
    </source>
</reference>
<keyword evidence="2" id="KW-1185">Reference proteome</keyword>
<proteinExistence type="predicted"/>
<protein>
    <submittedName>
        <fullName evidence="1">Uncharacterized protein</fullName>
    </submittedName>
</protein>
<evidence type="ECO:0000313" key="2">
    <source>
        <dbReference type="Proteomes" id="UP001168990"/>
    </source>
</evidence>
<evidence type="ECO:0000313" key="1">
    <source>
        <dbReference type="EMBL" id="KAK0169561.1"/>
    </source>
</evidence>
<comment type="caution">
    <text evidence="1">The sequence shown here is derived from an EMBL/GenBank/DDBJ whole genome shotgun (WGS) entry which is preliminary data.</text>
</comment>
<name>A0AA39FHK9_9HYME</name>
<dbReference type="EMBL" id="JAQQBS010000144">
    <property type="protein sequence ID" value="KAK0169561.1"/>
    <property type="molecule type" value="Genomic_DNA"/>
</dbReference>
<accession>A0AA39FHK9</accession>
<reference evidence="1" key="1">
    <citation type="journal article" date="2023" name="bioRxiv">
        <title>Scaffold-level genome assemblies of two parasitoid biocontrol wasps reveal the parthenogenesis mechanism and an associated novel virus.</title>
        <authorList>
            <person name="Inwood S."/>
            <person name="Skelly J."/>
            <person name="Guhlin J."/>
            <person name="Harrop T."/>
            <person name="Goldson S."/>
            <person name="Dearden P."/>
        </authorList>
    </citation>
    <scope>NUCLEOTIDE SEQUENCE</scope>
    <source>
        <strain evidence="1">Irish</strain>
        <tissue evidence="1">Whole body</tissue>
    </source>
</reference>
<organism evidence="1 2">
    <name type="scientific">Microctonus aethiopoides</name>
    <dbReference type="NCBI Taxonomy" id="144406"/>
    <lineage>
        <taxon>Eukaryota</taxon>
        <taxon>Metazoa</taxon>
        <taxon>Ecdysozoa</taxon>
        <taxon>Arthropoda</taxon>
        <taxon>Hexapoda</taxon>
        <taxon>Insecta</taxon>
        <taxon>Pterygota</taxon>
        <taxon>Neoptera</taxon>
        <taxon>Endopterygota</taxon>
        <taxon>Hymenoptera</taxon>
        <taxon>Apocrita</taxon>
        <taxon>Ichneumonoidea</taxon>
        <taxon>Braconidae</taxon>
        <taxon>Euphorinae</taxon>
        <taxon>Microctonus</taxon>
    </lineage>
</organism>
<dbReference type="Proteomes" id="UP001168990">
    <property type="component" value="Unassembled WGS sequence"/>
</dbReference>
<gene>
    <name evidence="1" type="ORF">PV328_011886</name>
</gene>
<dbReference type="AlphaFoldDB" id="A0AA39FHK9"/>